<dbReference type="GO" id="GO:0003886">
    <property type="term" value="F:DNA (cytosine-5-)-methyltransferase activity"/>
    <property type="evidence" value="ECO:0007669"/>
    <property type="project" value="TreeGrafter"/>
</dbReference>
<dbReference type="InterPro" id="IPR001025">
    <property type="entry name" value="BAH_dom"/>
</dbReference>
<gene>
    <name evidence="8" type="ORF">ISN44_As07g003600</name>
</gene>
<organism evidence="8 9">
    <name type="scientific">Arabidopsis suecica</name>
    <name type="common">Swedish thale-cress</name>
    <name type="synonym">Cardaminopsis suecica</name>
    <dbReference type="NCBI Taxonomy" id="45249"/>
    <lineage>
        <taxon>Eukaryota</taxon>
        <taxon>Viridiplantae</taxon>
        <taxon>Streptophyta</taxon>
        <taxon>Embryophyta</taxon>
        <taxon>Tracheophyta</taxon>
        <taxon>Spermatophyta</taxon>
        <taxon>Magnoliopsida</taxon>
        <taxon>eudicotyledons</taxon>
        <taxon>Gunneridae</taxon>
        <taxon>Pentapetalae</taxon>
        <taxon>rosids</taxon>
        <taxon>malvids</taxon>
        <taxon>Brassicales</taxon>
        <taxon>Brassicaceae</taxon>
        <taxon>Camelineae</taxon>
        <taxon>Arabidopsis</taxon>
    </lineage>
</organism>
<evidence type="ECO:0000256" key="4">
    <source>
        <dbReference type="PROSITE-ProRule" id="PRU01016"/>
    </source>
</evidence>
<proteinExistence type="inferred from homology"/>
<dbReference type="CDD" id="cd18635">
    <property type="entry name" value="CD_CMT3_like"/>
    <property type="match status" value="1"/>
</dbReference>
<dbReference type="OrthoDB" id="5376140at2759"/>
<dbReference type="PROSITE" id="PS50013">
    <property type="entry name" value="CHROMO_2"/>
    <property type="match status" value="1"/>
</dbReference>
<dbReference type="GO" id="GO:0044027">
    <property type="term" value="P:negative regulation of gene expression via chromosomal CpG island methylation"/>
    <property type="evidence" value="ECO:0007669"/>
    <property type="project" value="TreeGrafter"/>
</dbReference>
<dbReference type="Pfam" id="PF01426">
    <property type="entry name" value="BAH"/>
    <property type="match status" value="1"/>
</dbReference>
<feature type="region of interest" description="Disordered" evidence="5">
    <location>
        <begin position="297"/>
        <end position="319"/>
    </location>
</feature>
<evidence type="ECO:0000313" key="9">
    <source>
        <dbReference type="Proteomes" id="UP000694251"/>
    </source>
</evidence>
<dbReference type="SMART" id="SM00298">
    <property type="entry name" value="CHROMO"/>
    <property type="match status" value="1"/>
</dbReference>
<evidence type="ECO:0000256" key="1">
    <source>
        <dbReference type="ARBA" id="ARBA00022603"/>
    </source>
</evidence>
<evidence type="ECO:0000256" key="5">
    <source>
        <dbReference type="SAM" id="MobiDB-lite"/>
    </source>
</evidence>
<dbReference type="GO" id="GO:0003677">
    <property type="term" value="F:DNA binding"/>
    <property type="evidence" value="ECO:0007669"/>
    <property type="project" value="TreeGrafter"/>
</dbReference>
<dbReference type="PANTHER" id="PTHR10629:SF42">
    <property type="entry name" value="DNA (CYTOSINE-5)-METHYLTRANSFERASE CMT1-RELATED"/>
    <property type="match status" value="1"/>
</dbReference>
<dbReference type="GO" id="GO:0005634">
    <property type="term" value="C:nucleus"/>
    <property type="evidence" value="ECO:0007669"/>
    <property type="project" value="TreeGrafter"/>
</dbReference>
<comment type="caution">
    <text evidence="8">The sequence shown here is derived from an EMBL/GenBank/DDBJ whole genome shotgun (WGS) entry which is preliminary data.</text>
</comment>
<dbReference type="SMART" id="SM00439">
    <property type="entry name" value="BAH"/>
    <property type="match status" value="1"/>
</dbReference>
<dbReference type="PANTHER" id="PTHR10629">
    <property type="entry name" value="CYTOSINE-SPECIFIC METHYLTRANSFERASE"/>
    <property type="match status" value="1"/>
</dbReference>
<keyword evidence="9" id="KW-1185">Reference proteome</keyword>
<evidence type="ECO:0000256" key="2">
    <source>
        <dbReference type="ARBA" id="ARBA00022679"/>
    </source>
</evidence>
<dbReference type="InterPro" id="IPR050390">
    <property type="entry name" value="C5-Methyltransferase"/>
</dbReference>
<sequence>MIPKSFKRKKPEANMYFTGPPIYDVEARKKWPTRYLWTCKKSETIKKRGSKKKKGNLEAISHYDKALVNGVVYSLNDDIYVQAKGEPNRIGKIIELFEGVDGEGYFRAQLFYRAEDTVIQDLAGEYLQEKRRVFLSNVEADNSLNLIVSKVHIIKLPAKILLENEERNIPACDFFYDTKYNLEHLTFSSADNGISNVEGNDSNNVGSSNKEKYMLDLYSGCGAMSTGLCMGASLSGVNLITKWAVDNNSFACESLELNHPETKVINESAEDFLRLLKEWRRLCQKFSLIPKTEPLELDSDLEDENESENNVEGESDGYEMSPDEFEVDEVLSICYGDPKKAKSSAKKVKPSALYFKVHWKGYKSEEDTWEPYDGLGKCKEKLKEFVTNGFKSKLLPLPEDVHIVCGGPPCQGLSGFNRFRNKDQPLQDEKNNQVTVFMDIIDYLKPKYVLMENVVSLLGFAKGFVGRYAVARLVNKNYQARLGIMAAGAYGVPQCRYRVFLWGAQPSEKLPPYPLPTHKMATTRKESVVPRKFKELKVGHNRSDLQLKTALTLGDAINDLPEVTNFEEREAINYDIEPETEFQRFISLPRVDTLISNDEKESQLRILYDHQPLQMNKDDYQRACNISKKKGAYFIDLGGVVFEDKTVRIDPSVERVILPSGKPMVPNYAVTYRHGKSKKPFGRLWYDEIINTVVTRAQPHNQCVLHPKQNRVLSARENARQQGFPDCYRLYGPVDEKYIQVGNAVAVPVGVALGYAYGMASQRLCDDKPVIDYPFMYPECLKRKEDSDRLRIPIQFMRRKLRTKGRKARVWEKKKTVESG</sequence>
<dbReference type="GO" id="GO:0032259">
    <property type="term" value="P:methylation"/>
    <property type="evidence" value="ECO:0007669"/>
    <property type="project" value="UniProtKB-KW"/>
</dbReference>
<dbReference type="InterPro" id="IPR001525">
    <property type="entry name" value="C5_MeTfrase"/>
</dbReference>
<dbReference type="Pfam" id="PF00145">
    <property type="entry name" value="DNA_methylase"/>
    <property type="match status" value="1"/>
</dbReference>
<feature type="domain" description="BAH" evidence="7">
    <location>
        <begin position="71"/>
        <end position="191"/>
    </location>
</feature>
<comment type="similarity">
    <text evidence="4">Belongs to the class I-like SAM-binding methyltransferase superfamily. C5-methyltransferase family.</text>
</comment>
<dbReference type="Proteomes" id="UP000694251">
    <property type="component" value="Chromosome 7"/>
</dbReference>
<evidence type="ECO:0000259" key="6">
    <source>
        <dbReference type="PROSITE" id="PS50013"/>
    </source>
</evidence>
<dbReference type="InterPro" id="IPR000953">
    <property type="entry name" value="Chromo/chromo_shadow_dom"/>
</dbReference>
<reference evidence="8 9" key="1">
    <citation type="submission" date="2020-12" db="EMBL/GenBank/DDBJ databases">
        <title>Concerted genomic and epigenomic changes stabilize Arabidopsis allopolyploids.</title>
        <authorList>
            <person name="Chen Z."/>
        </authorList>
    </citation>
    <scope>NUCLEOTIDE SEQUENCE [LARGE SCALE GENOMIC DNA]</scope>
    <source>
        <strain evidence="8">As9502</strain>
        <tissue evidence="8">Leaf</tissue>
    </source>
</reference>
<feature type="domain" description="Chromo" evidence="6">
    <location>
        <begin position="325"/>
        <end position="385"/>
    </location>
</feature>
<feature type="active site" evidence="4">
    <location>
        <position position="410"/>
    </location>
</feature>
<accession>A0A8T2BNQ2</accession>
<dbReference type="EMBL" id="JAEFBJ010000007">
    <property type="protein sequence ID" value="KAG7588000.1"/>
    <property type="molecule type" value="Genomic_DNA"/>
</dbReference>
<keyword evidence="1 4" id="KW-0489">Methyltransferase</keyword>
<keyword evidence="2 4" id="KW-0808">Transferase</keyword>
<dbReference type="InterPro" id="IPR023780">
    <property type="entry name" value="Chromo_domain"/>
</dbReference>
<keyword evidence="3 4" id="KW-0949">S-adenosyl-L-methionine</keyword>
<evidence type="ECO:0000256" key="3">
    <source>
        <dbReference type="ARBA" id="ARBA00022691"/>
    </source>
</evidence>
<name>A0A8T2BNQ2_ARASU</name>
<dbReference type="PROSITE" id="PS51038">
    <property type="entry name" value="BAH"/>
    <property type="match status" value="1"/>
</dbReference>
<dbReference type="PROSITE" id="PS51679">
    <property type="entry name" value="SAM_MT_C5"/>
    <property type="match status" value="1"/>
</dbReference>
<dbReference type="Pfam" id="PF00385">
    <property type="entry name" value="Chromo"/>
    <property type="match status" value="1"/>
</dbReference>
<protein>
    <submittedName>
        <fullName evidence="8">C-5 cytosine methyltransferase</fullName>
    </submittedName>
</protein>
<dbReference type="AlphaFoldDB" id="A0A8T2BNQ2"/>
<dbReference type="GO" id="GO:0003682">
    <property type="term" value="F:chromatin binding"/>
    <property type="evidence" value="ECO:0007669"/>
    <property type="project" value="InterPro"/>
</dbReference>
<evidence type="ECO:0000259" key="7">
    <source>
        <dbReference type="PROSITE" id="PS51038"/>
    </source>
</evidence>
<evidence type="ECO:0000313" key="8">
    <source>
        <dbReference type="EMBL" id="KAG7588000.1"/>
    </source>
</evidence>